<dbReference type="PANTHER" id="PTHR10302">
    <property type="entry name" value="SINGLE-STRANDED DNA-BINDING PROTEIN"/>
    <property type="match status" value="1"/>
</dbReference>
<keyword evidence="1 2" id="KW-0238">DNA-binding</keyword>
<evidence type="ECO:0000256" key="3">
    <source>
        <dbReference type="PIRNR" id="PIRNR002070"/>
    </source>
</evidence>
<dbReference type="PIRSF" id="PIRSF002070">
    <property type="entry name" value="SSB"/>
    <property type="match status" value="1"/>
</dbReference>
<dbReference type="Pfam" id="PF00436">
    <property type="entry name" value="SSB"/>
    <property type="match status" value="1"/>
</dbReference>
<dbReference type="CDD" id="cd04496">
    <property type="entry name" value="SSB_OBF"/>
    <property type="match status" value="1"/>
</dbReference>
<comment type="caution">
    <text evidence="2">Lacks conserved residue(s) required for the propagation of feature annotation.</text>
</comment>
<organism evidence="4 5">
    <name type="scientific">Absicoccus intestinalis</name>
    <dbReference type="NCBI Taxonomy" id="2926319"/>
    <lineage>
        <taxon>Bacteria</taxon>
        <taxon>Bacillati</taxon>
        <taxon>Bacillota</taxon>
        <taxon>Erysipelotrichia</taxon>
        <taxon>Erysipelotrichales</taxon>
        <taxon>Erysipelotrichaceae</taxon>
        <taxon>Absicoccus</taxon>
    </lineage>
</organism>
<dbReference type="GO" id="GO:0003677">
    <property type="term" value="F:DNA binding"/>
    <property type="evidence" value="ECO:0007669"/>
    <property type="project" value="UniProtKB-KW"/>
</dbReference>
<dbReference type="Proteomes" id="UP001285244">
    <property type="component" value="Unassembled WGS sequence"/>
</dbReference>
<keyword evidence="5" id="KW-1185">Reference proteome</keyword>
<name>A0ABU4WK89_9FIRM</name>
<protein>
    <recommendedName>
        <fullName evidence="2 3">Single-stranded DNA-binding protein</fullName>
        <shortName evidence="2">SSB</shortName>
    </recommendedName>
</protein>
<evidence type="ECO:0000313" key="5">
    <source>
        <dbReference type="Proteomes" id="UP001285244"/>
    </source>
</evidence>
<sequence>MINRAVLTGRLTKNIELRSTVSGTSVAPFTLAVARSIVREGQQQADFINCVVWGRLAETMAKYLNKGSLIGVEGRIQTRHYDDDHGTKKYVTEVVVDNFTFLEKAQL</sequence>
<dbReference type="EMBL" id="JALBUS010000004">
    <property type="protein sequence ID" value="MDX8416977.1"/>
    <property type="molecule type" value="Genomic_DNA"/>
</dbReference>
<dbReference type="NCBIfam" id="TIGR00621">
    <property type="entry name" value="ssb"/>
    <property type="match status" value="1"/>
</dbReference>
<dbReference type="InterPro" id="IPR011344">
    <property type="entry name" value="ssDNA-bd"/>
</dbReference>
<proteinExistence type="inferred from homology"/>
<dbReference type="InterPro" id="IPR000424">
    <property type="entry name" value="Primosome_PriB/ssb"/>
</dbReference>
<dbReference type="InterPro" id="IPR012340">
    <property type="entry name" value="NA-bd_OB-fold"/>
</dbReference>
<dbReference type="HAMAP" id="MF_00984">
    <property type="entry name" value="SSB"/>
    <property type="match status" value="1"/>
</dbReference>
<gene>
    <name evidence="4" type="primary">ssb</name>
    <name evidence="4" type="ORF">MOZ64_03855</name>
</gene>
<evidence type="ECO:0000256" key="2">
    <source>
        <dbReference type="HAMAP-Rule" id="MF_00984"/>
    </source>
</evidence>
<dbReference type="SUPFAM" id="SSF50249">
    <property type="entry name" value="Nucleic acid-binding proteins"/>
    <property type="match status" value="1"/>
</dbReference>
<comment type="subunit">
    <text evidence="2">Homotetramer.</text>
</comment>
<accession>A0ABU4WK89</accession>
<evidence type="ECO:0000313" key="4">
    <source>
        <dbReference type="EMBL" id="MDX8416977.1"/>
    </source>
</evidence>
<dbReference type="PANTHER" id="PTHR10302:SF27">
    <property type="entry name" value="SINGLE-STRANDED DNA-BINDING PROTEIN"/>
    <property type="match status" value="1"/>
</dbReference>
<comment type="caution">
    <text evidence="4">The sequence shown here is derived from an EMBL/GenBank/DDBJ whole genome shotgun (WGS) entry which is preliminary data.</text>
</comment>
<reference evidence="4 5" key="1">
    <citation type="submission" date="2022-03" db="EMBL/GenBank/DDBJ databases">
        <title>Novel taxa within the pig intestine.</title>
        <authorList>
            <person name="Wylensek D."/>
            <person name="Bishof K."/>
            <person name="Afrizal A."/>
            <person name="Clavel T."/>
        </authorList>
    </citation>
    <scope>NUCLEOTIDE SEQUENCE [LARGE SCALE GENOMIC DNA]</scope>
    <source>
        <strain evidence="4 5">Cla-KB-P134</strain>
    </source>
</reference>
<dbReference type="PROSITE" id="PS50935">
    <property type="entry name" value="SSB"/>
    <property type="match status" value="1"/>
</dbReference>
<dbReference type="Gene3D" id="2.40.50.140">
    <property type="entry name" value="Nucleic acid-binding proteins"/>
    <property type="match status" value="1"/>
</dbReference>
<evidence type="ECO:0000256" key="1">
    <source>
        <dbReference type="ARBA" id="ARBA00023125"/>
    </source>
</evidence>